<dbReference type="Pfam" id="PF20150">
    <property type="entry name" value="2EXR"/>
    <property type="match status" value="1"/>
</dbReference>
<proteinExistence type="predicted"/>
<evidence type="ECO:0000313" key="3">
    <source>
        <dbReference type="EMBL" id="KAL2270638.1"/>
    </source>
</evidence>
<gene>
    <name evidence="3" type="ORF">VTJ83DRAFT_9</name>
</gene>
<evidence type="ECO:0000259" key="2">
    <source>
        <dbReference type="Pfam" id="PF20150"/>
    </source>
</evidence>
<feature type="domain" description="2EXR" evidence="2">
    <location>
        <begin position="74"/>
        <end position="170"/>
    </location>
</feature>
<feature type="compositionally biased region" description="Polar residues" evidence="1">
    <location>
        <begin position="426"/>
        <end position="435"/>
    </location>
</feature>
<sequence length="589" mass="67158">MSDSESSEDFGVVAENHNTDESEDTTESVSDGSSEADCLFDLEASDVEDEPSDRSEEGSIDWSFGLFPEGHDSFPQFMKLPIELRFRVWEFFCPDLTGNCRVLDFEYCENKRSTWIEDSLFLDQVTVRARAVLSVHQESRQFAIRAFPDTLTFGADRTSVVRFNAYKDIISLRSPYSQSQDNARRIRRSLHWDTSFPSCPGFTEHVRIVCVEPSDLAYPYYAFEHFSNLITVYVNTLPTFNNPKLISWCTSDRIKRYSFNHFWKDEVGNGCFTQRLYCWPDISNPRAFFETHDLLREFLDASQDAIGTDLGKYDFGGFIWPLVLFEDSGIEFLEHLKTWDGKEDLGKYVAMEPDRLDDPGEYESEGIDDSDISEDYYSESDSFLASEDDDRSDDSIEPSSPRDLDGSFSSEQPSSEDDAARGVSDATESGSDSQGTLRATTKRRRARLIVPDSDDDSDDDIQPRKRARIVNSDDTSSESDRTNNASGGDRAEEEWSGISDSEEESEQPETEGKYRPMSLAEKLQLHRQNNPIPSTDDESSGSDEDDEPDTRYHVHFDDDDEGSRVSGEEGYDDQYGHMEDDDEDEEDDY</sequence>
<dbReference type="RefSeq" id="XP_070869362.1">
    <property type="nucleotide sequence ID" value="XM_071014593.1"/>
</dbReference>
<organism evidence="3 4">
    <name type="scientific">Remersonia thermophila</name>
    <dbReference type="NCBI Taxonomy" id="72144"/>
    <lineage>
        <taxon>Eukaryota</taxon>
        <taxon>Fungi</taxon>
        <taxon>Dikarya</taxon>
        <taxon>Ascomycota</taxon>
        <taxon>Pezizomycotina</taxon>
        <taxon>Sordariomycetes</taxon>
        <taxon>Sordariomycetidae</taxon>
        <taxon>Sordariales</taxon>
        <taxon>Sordariales incertae sedis</taxon>
        <taxon>Remersonia</taxon>
    </lineage>
</organism>
<feature type="compositionally biased region" description="Acidic residues" evidence="1">
    <location>
        <begin position="579"/>
        <end position="589"/>
    </location>
</feature>
<reference evidence="3 4" key="1">
    <citation type="journal article" date="2024" name="Commun. Biol.">
        <title>Comparative genomic analysis of thermophilic fungi reveals convergent evolutionary adaptations and gene losses.</title>
        <authorList>
            <person name="Steindorff A.S."/>
            <person name="Aguilar-Pontes M.V."/>
            <person name="Robinson A.J."/>
            <person name="Andreopoulos B."/>
            <person name="LaButti K."/>
            <person name="Kuo A."/>
            <person name="Mondo S."/>
            <person name="Riley R."/>
            <person name="Otillar R."/>
            <person name="Haridas S."/>
            <person name="Lipzen A."/>
            <person name="Grimwood J."/>
            <person name="Schmutz J."/>
            <person name="Clum A."/>
            <person name="Reid I.D."/>
            <person name="Moisan M.C."/>
            <person name="Butler G."/>
            <person name="Nguyen T.T.M."/>
            <person name="Dewar K."/>
            <person name="Conant G."/>
            <person name="Drula E."/>
            <person name="Henrissat B."/>
            <person name="Hansel C."/>
            <person name="Singer S."/>
            <person name="Hutchinson M.I."/>
            <person name="de Vries R.P."/>
            <person name="Natvig D.O."/>
            <person name="Powell A.J."/>
            <person name="Tsang A."/>
            <person name="Grigoriev I.V."/>
        </authorList>
    </citation>
    <scope>NUCLEOTIDE SEQUENCE [LARGE SCALE GENOMIC DNA]</scope>
    <source>
        <strain evidence="3 4">ATCC 22073</strain>
    </source>
</reference>
<dbReference type="Proteomes" id="UP001600064">
    <property type="component" value="Unassembled WGS sequence"/>
</dbReference>
<comment type="caution">
    <text evidence="3">The sequence shown here is derived from an EMBL/GenBank/DDBJ whole genome shotgun (WGS) entry which is preliminary data.</text>
</comment>
<feature type="compositionally biased region" description="Basic and acidic residues" evidence="1">
    <location>
        <begin position="549"/>
        <end position="567"/>
    </location>
</feature>
<feature type="region of interest" description="Disordered" evidence="1">
    <location>
        <begin position="352"/>
        <end position="589"/>
    </location>
</feature>
<feature type="compositionally biased region" description="Acidic residues" evidence="1">
    <location>
        <begin position="386"/>
        <end position="396"/>
    </location>
</feature>
<evidence type="ECO:0000313" key="4">
    <source>
        <dbReference type="Proteomes" id="UP001600064"/>
    </source>
</evidence>
<accession>A0ABR4DJU9</accession>
<feature type="compositionally biased region" description="Acidic residues" evidence="1">
    <location>
        <begin position="535"/>
        <end position="548"/>
    </location>
</feature>
<protein>
    <recommendedName>
        <fullName evidence="2">2EXR domain-containing protein</fullName>
    </recommendedName>
</protein>
<dbReference type="InterPro" id="IPR045518">
    <property type="entry name" value="2EXR"/>
</dbReference>
<evidence type="ECO:0000256" key="1">
    <source>
        <dbReference type="SAM" id="MobiDB-lite"/>
    </source>
</evidence>
<dbReference type="GeneID" id="98129237"/>
<keyword evidence="4" id="KW-1185">Reference proteome</keyword>
<name>A0ABR4DJU9_9PEZI</name>
<feature type="region of interest" description="Disordered" evidence="1">
    <location>
        <begin position="1"/>
        <end position="34"/>
    </location>
</feature>
<feature type="compositionally biased region" description="Acidic residues" evidence="1">
    <location>
        <begin position="491"/>
        <end position="509"/>
    </location>
</feature>
<dbReference type="EMBL" id="JAZGUE010000001">
    <property type="protein sequence ID" value="KAL2270638.1"/>
    <property type="molecule type" value="Genomic_DNA"/>
</dbReference>
<feature type="compositionally biased region" description="Acidic residues" evidence="1">
    <location>
        <begin position="359"/>
        <end position="378"/>
    </location>
</feature>